<comment type="caution">
    <text evidence="5">The sequence shown here is derived from an EMBL/GenBank/DDBJ whole genome shotgun (WGS) entry which is preliminary data.</text>
</comment>
<keyword evidence="4" id="KW-0812">Transmembrane</keyword>
<evidence type="ECO:0000256" key="2">
    <source>
        <dbReference type="ARBA" id="ARBA00022737"/>
    </source>
</evidence>
<evidence type="ECO:0008006" key="7">
    <source>
        <dbReference type="Google" id="ProtNLM"/>
    </source>
</evidence>
<keyword evidence="2" id="KW-0677">Repeat</keyword>
<dbReference type="SMART" id="SM00320">
    <property type="entry name" value="WD40"/>
    <property type="match status" value="5"/>
</dbReference>
<dbReference type="PROSITE" id="PS50294">
    <property type="entry name" value="WD_REPEATS_REGION"/>
    <property type="match status" value="2"/>
</dbReference>
<evidence type="ECO:0000256" key="3">
    <source>
        <dbReference type="PROSITE-ProRule" id="PRU00221"/>
    </source>
</evidence>
<sequence>MVALQQWVESGKHEGALLRSATLAVAEDWLQQRGGEVSKPQRWFIEKGVELRERERKQKQRLRRSVVGGLVCGLFLSSSLAGFAGLQWQEARTLAIKSQNSELVSGSYFAEKLFASNNELEALLEIVKTAKKLKFSAGISKDTIQRVVETLTKVVGRVRERNRLQTDASYAFEFSNAFQEEINTQEKDNIVIINNNYDSIISFSPDGKTIAAVNNGRKIKLWGTDGRYLETIETHTSIVTDIHFTPDSKTLVSASNDGIIQFWKKVDKGMHLSKTIKIDAGDTGTEKRLTFSPNGENIVSYDNSIIKLWNLNGKLIQTCNRQQLTDKISNWRQAIAYDTTKELQKNIYIWSIPSQTKSIFPRLYNAEKEAHYIIHWNTKPDNLVSFSANSKQIAVGNDDATITLRNLDGTNFRILKGHLGKLQSVIFSPDSKIISSADDEGKIKI</sequence>
<keyword evidence="4" id="KW-1133">Transmembrane helix</keyword>
<evidence type="ECO:0000313" key="6">
    <source>
        <dbReference type="Proteomes" id="UP000620559"/>
    </source>
</evidence>
<dbReference type="InterPro" id="IPR036322">
    <property type="entry name" value="WD40_repeat_dom_sf"/>
</dbReference>
<keyword evidence="4" id="KW-0472">Membrane</keyword>
<accession>A0A8J7F9E1</accession>
<evidence type="ECO:0000256" key="4">
    <source>
        <dbReference type="SAM" id="Phobius"/>
    </source>
</evidence>
<name>A0A8J7F9E1_9CYAN</name>
<keyword evidence="1 3" id="KW-0853">WD repeat</keyword>
<dbReference type="PANTHER" id="PTHR22847">
    <property type="entry name" value="WD40 REPEAT PROTEIN"/>
    <property type="match status" value="1"/>
</dbReference>
<dbReference type="AlphaFoldDB" id="A0A8J7F9E1"/>
<dbReference type="InterPro" id="IPR015943">
    <property type="entry name" value="WD40/YVTN_repeat-like_dom_sf"/>
</dbReference>
<protein>
    <recommendedName>
        <fullName evidence="7">WD40 repeat-containing protein</fullName>
    </recommendedName>
</protein>
<dbReference type="EMBL" id="JADEWL010000009">
    <property type="protein sequence ID" value="MBE9211973.1"/>
    <property type="molecule type" value="Genomic_DNA"/>
</dbReference>
<dbReference type="PROSITE" id="PS50082">
    <property type="entry name" value="WD_REPEATS_2"/>
    <property type="match status" value="2"/>
</dbReference>
<dbReference type="Proteomes" id="UP000620559">
    <property type="component" value="Unassembled WGS sequence"/>
</dbReference>
<proteinExistence type="predicted"/>
<gene>
    <name evidence="5" type="ORF">IQ247_04440</name>
</gene>
<feature type="transmembrane region" description="Helical" evidence="4">
    <location>
        <begin position="66"/>
        <end position="88"/>
    </location>
</feature>
<evidence type="ECO:0000256" key="1">
    <source>
        <dbReference type="ARBA" id="ARBA00022574"/>
    </source>
</evidence>
<feature type="repeat" description="WD" evidence="3">
    <location>
        <begin position="415"/>
        <end position="445"/>
    </location>
</feature>
<dbReference type="Pfam" id="PF00400">
    <property type="entry name" value="WD40"/>
    <property type="match status" value="2"/>
</dbReference>
<reference evidence="5" key="1">
    <citation type="submission" date="2020-10" db="EMBL/GenBank/DDBJ databases">
        <authorList>
            <person name="Castelo-Branco R."/>
            <person name="Eusebio N."/>
            <person name="Adriana R."/>
            <person name="Vieira A."/>
            <person name="Brugerolle De Fraissinette N."/>
            <person name="Rezende De Castro R."/>
            <person name="Schneider M.P."/>
            <person name="Vasconcelos V."/>
            <person name="Leao P.N."/>
        </authorList>
    </citation>
    <scope>NUCLEOTIDE SEQUENCE</scope>
    <source>
        <strain evidence="5">LEGE 06105</strain>
    </source>
</reference>
<keyword evidence="6" id="KW-1185">Reference proteome</keyword>
<dbReference type="InterPro" id="IPR001680">
    <property type="entry name" value="WD40_rpt"/>
</dbReference>
<evidence type="ECO:0000313" key="5">
    <source>
        <dbReference type="EMBL" id="MBE9211973.1"/>
    </source>
</evidence>
<dbReference type="Gene3D" id="2.130.10.10">
    <property type="entry name" value="YVTN repeat-like/Quinoprotein amine dehydrogenase"/>
    <property type="match status" value="2"/>
</dbReference>
<dbReference type="PANTHER" id="PTHR22847:SF637">
    <property type="entry name" value="WD REPEAT DOMAIN 5B"/>
    <property type="match status" value="1"/>
</dbReference>
<dbReference type="SUPFAM" id="SSF50978">
    <property type="entry name" value="WD40 repeat-like"/>
    <property type="match status" value="1"/>
</dbReference>
<feature type="repeat" description="WD" evidence="3">
    <location>
        <begin position="232"/>
        <end position="264"/>
    </location>
</feature>
<dbReference type="RefSeq" id="WP_193917459.1">
    <property type="nucleotide sequence ID" value="NZ_JADEWL010000009.1"/>
</dbReference>
<organism evidence="5 6">
    <name type="scientific">Plectonema cf. radiosum LEGE 06105</name>
    <dbReference type="NCBI Taxonomy" id="945769"/>
    <lineage>
        <taxon>Bacteria</taxon>
        <taxon>Bacillati</taxon>
        <taxon>Cyanobacteriota</taxon>
        <taxon>Cyanophyceae</taxon>
        <taxon>Oscillatoriophycideae</taxon>
        <taxon>Oscillatoriales</taxon>
        <taxon>Microcoleaceae</taxon>
        <taxon>Plectonema</taxon>
    </lineage>
</organism>